<dbReference type="InterPro" id="IPR053235">
    <property type="entry name" value="Ser_Thr_kinase"/>
</dbReference>
<gene>
    <name evidence="3" type="ORF">F8388_012980</name>
</gene>
<dbReference type="EMBL" id="JAATIP010000268">
    <property type="protein sequence ID" value="KAF4355205.1"/>
    <property type="molecule type" value="Genomic_DNA"/>
</dbReference>
<dbReference type="GO" id="GO:0005524">
    <property type="term" value="F:ATP binding"/>
    <property type="evidence" value="ECO:0007669"/>
    <property type="project" value="InterPro"/>
</dbReference>
<reference evidence="3 4" key="1">
    <citation type="journal article" date="2020" name="bioRxiv">
        <title>Sequence and annotation of 42 cannabis genomes reveals extensive copy number variation in cannabinoid synthesis and pathogen resistance genes.</title>
        <authorList>
            <person name="Mckernan K.J."/>
            <person name="Helbert Y."/>
            <person name="Kane L.T."/>
            <person name="Ebling H."/>
            <person name="Zhang L."/>
            <person name="Liu B."/>
            <person name="Eaton Z."/>
            <person name="Mclaughlin S."/>
            <person name="Kingan S."/>
            <person name="Baybayan P."/>
            <person name="Concepcion G."/>
            <person name="Jordan M."/>
            <person name="Riva A."/>
            <person name="Barbazuk W."/>
            <person name="Harkins T."/>
        </authorList>
    </citation>
    <scope>NUCLEOTIDE SEQUENCE [LARGE SCALE GENOMIC DNA]</scope>
    <source>
        <strain evidence="4">cv. Jamaican Lion 4</strain>
        <tissue evidence="3">Leaf</tissue>
    </source>
</reference>
<dbReference type="Proteomes" id="UP000525078">
    <property type="component" value="Unassembled WGS sequence"/>
</dbReference>
<evidence type="ECO:0000313" key="3">
    <source>
        <dbReference type="EMBL" id="KAF4355205.1"/>
    </source>
</evidence>
<organism evidence="3 4">
    <name type="scientific">Cannabis sativa</name>
    <name type="common">Hemp</name>
    <name type="synonym">Marijuana</name>
    <dbReference type="NCBI Taxonomy" id="3483"/>
    <lineage>
        <taxon>Eukaryota</taxon>
        <taxon>Viridiplantae</taxon>
        <taxon>Streptophyta</taxon>
        <taxon>Embryophyta</taxon>
        <taxon>Tracheophyta</taxon>
        <taxon>Spermatophyta</taxon>
        <taxon>Magnoliopsida</taxon>
        <taxon>eudicotyledons</taxon>
        <taxon>Gunneridae</taxon>
        <taxon>Pentapetalae</taxon>
        <taxon>rosids</taxon>
        <taxon>fabids</taxon>
        <taxon>Rosales</taxon>
        <taxon>Cannabaceae</taxon>
        <taxon>Cannabis</taxon>
    </lineage>
</organism>
<feature type="compositionally biased region" description="Basic and acidic residues" evidence="1">
    <location>
        <begin position="43"/>
        <end position="53"/>
    </location>
</feature>
<sequence>MRLHLQRSTDNGGRKVWAAGCIAAVFKTPLGGHRSSPPSRASPDTKEEIDRSPISRAPSQNPTPHEPRVHLFDVFRSECGVLFGSEKEVSVMVLAVRLWWADVVVWVEEGWSGRRKGGCGVGEKGSLSHYLSLPPAATEFNWSSSSAPYSATDLKKIQVLGRGDGKTVYKVRHKKTSKFYALKSSKIIFDPIQITVPSSTARWRSSALYREMEILCRTDSPHVVKCHNIFQKPSGEFGAFSESKVAHIAKKVLNDLHYLHSHRIIHHDIKPANLLVNSKMEVKIVNFGVSKILRQNVYLEFGSDSNGALYGSFTATFDSELPSLPKSVSDEFMELRLQIESSKKRWFASKLFSHPFICKDFTTKEL</sequence>
<dbReference type="SMART" id="SM00220">
    <property type="entry name" value="S_TKc"/>
    <property type="match status" value="1"/>
</dbReference>
<protein>
    <recommendedName>
        <fullName evidence="2">Protein kinase domain-containing protein</fullName>
    </recommendedName>
</protein>
<dbReference type="InterPro" id="IPR011009">
    <property type="entry name" value="Kinase-like_dom_sf"/>
</dbReference>
<dbReference type="Pfam" id="PF00069">
    <property type="entry name" value="Pkinase"/>
    <property type="match status" value="1"/>
</dbReference>
<evidence type="ECO:0000256" key="1">
    <source>
        <dbReference type="SAM" id="MobiDB-lite"/>
    </source>
</evidence>
<dbReference type="GO" id="GO:0004674">
    <property type="term" value="F:protein serine/threonine kinase activity"/>
    <property type="evidence" value="ECO:0007669"/>
    <property type="project" value="TreeGrafter"/>
</dbReference>
<comment type="caution">
    <text evidence="3">The sequence shown here is derived from an EMBL/GenBank/DDBJ whole genome shotgun (WGS) entry which is preliminary data.</text>
</comment>
<dbReference type="InterPro" id="IPR000719">
    <property type="entry name" value="Prot_kinase_dom"/>
</dbReference>
<dbReference type="PROSITE" id="PS00108">
    <property type="entry name" value="PROTEIN_KINASE_ST"/>
    <property type="match status" value="1"/>
</dbReference>
<dbReference type="InterPro" id="IPR008271">
    <property type="entry name" value="Ser/Thr_kinase_AS"/>
</dbReference>
<dbReference type="Gene3D" id="3.30.200.20">
    <property type="entry name" value="Phosphorylase Kinase, domain 1"/>
    <property type="match status" value="1"/>
</dbReference>
<dbReference type="PANTHER" id="PTHR24361">
    <property type="entry name" value="MITOGEN-ACTIVATED KINASE KINASE KINASE"/>
    <property type="match status" value="1"/>
</dbReference>
<name>A0A7J6E9T7_CANSA</name>
<evidence type="ECO:0000313" key="4">
    <source>
        <dbReference type="Proteomes" id="UP000525078"/>
    </source>
</evidence>
<dbReference type="PANTHER" id="PTHR24361:SF769">
    <property type="entry name" value="MITOGEN-ACTIVATED PROTEIN KINASE KINASE 7-RELATED"/>
    <property type="match status" value="1"/>
</dbReference>
<proteinExistence type="predicted"/>
<dbReference type="GO" id="GO:0005737">
    <property type="term" value="C:cytoplasm"/>
    <property type="evidence" value="ECO:0007669"/>
    <property type="project" value="TreeGrafter"/>
</dbReference>
<evidence type="ECO:0000259" key="2">
    <source>
        <dbReference type="PROSITE" id="PS50011"/>
    </source>
</evidence>
<feature type="domain" description="Protein kinase" evidence="2">
    <location>
        <begin position="154"/>
        <end position="366"/>
    </location>
</feature>
<dbReference type="Gene3D" id="1.10.510.10">
    <property type="entry name" value="Transferase(Phosphotransferase) domain 1"/>
    <property type="match status" value="1"/>
</dbReference>
<accession>A0A7J6E9T7</accession>
<dbReference type="SUPFAM" id="SSF56112">
    <property type="entry name" value="Protein kinase-like (PK-like)"/>
    <property type="match status" value="1"/>
</dbReference>
<feature type="region of interest" description="Disordered" evidence="1">
    <location>
        <begin position="30"/>
        <end position="66"/>
    </location>
</feature>
<dbReference type="PROSITE" id="PS50011">
    <property type="entry name" value="PROTEIN_KINASE_DOM"/>
    <property type="match status" value="1"/>
</dbReference>
<dbReference type="AlphaFoldDB" id="A0A7J6E9T7"/>